<dbReference type="SUPFAM" id="SSF81301">
    <property type="entry name" value="Nucleotidyltransferase"/>
    <property type="match status" value="1"/>
</dbReference>
<dbReference type="Proteomes" id="UP000813427">
    <property type="component" value="Unassembled WGS sequence"/>
</dbReference>
<accession>A0A8K0WEZ0</accession>
<dbReference type="AlphaFoldDB" id="A0A8K0WEZ0"/>
<comment type="caution">
    <text evidence="1">The sequence shown here is derived from an EMBL/GenBank/DDBJ whole genome shotgun (WGS) entry which is preliminary data.</text>
</comment>
<protein>
    <recommendedName>
        <fullName evidence="3">Nucleotidyl transferase</fullName>
    </recommendedName>
</protein>
<dbReference type="Gene3D" id="3.30.460.40">
    <property type="match status" value="1"/>
</dbReference>
<keyword evidence="2" id="KW-1185">Reference proteome</keyword>
<reference evidence="1" key="1">
    <citation type="journal article" date="2021" name="Nat. Commun.">
        <title>Genetic determinants of endophytism in the Arabidopsis root mycobiome.</title>
        <authorList>
            <person name="Mesny F."/>
            <person name="Miyauchi S."/>
            <person name="Thiergart T."/>
            <person name="Pickel B."/>
            <person name="Atanasova L."/>
            <person name="Karlsson M."/>
            <person name="Huettel B."/>
            <person name="Barry K.W."/>
            <person name="Haridas S."/>
            <person name="Chen C."/>
            <person name="Bauer D."/>
            <person name="Andreopoulos W."/>
            <person name="Pangilinan J."/>
            <person name="LaButti K."/>
            <person name="Riley R."/>
            <person name="Lipzen A."/>
            <person name="Clum A."/>
            <person name="Drula E."/>
            <person name="Henrissat B."/>
            <person name="Kohler A."/>
            <person name="Grigoriev I.V."/>
            <person name="Martin F.M."/>
            <person name="Hacquard S."/>
        </authorList>
    </citation>
    <scope>NUCLEOTIDE SEQUENCE</scope>
    <source>
        <strain evidence="1">MPI-SDFR-AT-0068</strain>
    </source>
</reference>
<gene>
    <name evidence="1" type="ORF">BKA59DRAFT_510804</name>
</gene>
<evidence type="ECO:0000313" key="2">
    <source>
        <dbReference type="Proteomes" id="UP000813427"/>
    </source>
</evidence>
<proteinExistence type="predicted"/>
<name>A0A8K0WEZ0_9HYPO</name>
<evidence type="ECO:0000313" key="1">
    <source>
        <dbReference type="EMBL" id="KAH7252706.1"/>
    </source>
</evidence>
<organism evidence="1 2">
    <name type="scientific">Fusarium tricinctum</name>
    <dbReference type="NCBI Taxonomy" id="61284"/>
    <lineage>
        <taxon>Eukaryota</taxon>
        <taxon>Fungi</taxon>
        <taxon>Dikarya</taxon>
        <taxon>Ascomycota</taxon>
        <taxon>Pezizomycotina</taxon>
        <taxon>Sordariomycetes</taxon>
        <taxon>Hypocreomycetidae</taxon>
        <taxon>Hypocreales</taxon>
        <taxon>Nectriaceae</taxon>
        <taxon>Fusarium</taxon>
        <taxon>Fusarium tricinctum species complex</taxon>
    </lineage>
</organism>
<dbReference type="EMBL" id="JAGPXF010000003">
    <property type="protein sequence ID" value="KAH7252706.1"/>
    <property type="molecule type" value="Genomic_DNA"/>
</dbReference>
<dbReference type="OrthoDB" id="10066232at2759"/>
<sequence>MTTCRHREMEDAAYTLSIILNQHNIGHAYIGGFALNLLGSDRETSDIDVLIDVDCPSLIRSYVTPILCGADSRFAVDNYKLYFGPSRIPLELLTGGILNLPRKLSIITADAFTYPVPLPILRPGVLILTKIKRASQYIGSTRPQSVFRYNADVRDIVYLLHWLQAHDMMIDFENYDASDPERLYRVIRKLHNHWVATGQFDIVRMLGAAIQERDWHIVFSGDDVSEITGRMPFLGM</sequence>
<dbReference type="InterPro" id="IPR043519">
    <property type="entry name" value="NT_sf"/>
</dbReference>
<evidence type="ECO:0008006" key="3">
    <source>
        <dbReference type="Google" id="ProtNLM"/>
    </source>
</evidence>